<name>A0A7W7ZJT9_9BACT</name>
<evidence type="ECO:0000313" key="4">
    <source>
        <dbReference type="Proteomes" id="UP000540989"/>
    </source>
</evidence>
<feature type="domain" description="Insertion element IS402-like" evidence="2">
    <location>
        <begin position="12"/>
        <end position="84"/>
    </location>
</feature>
<protein>
    <submittedName>
        <fullName evidence="3">Transposase</fullName>
    </submittedName>
</protein>
<dbReference type="Pfam" id="PF01609">
    <property type="entry name" value="DDE_Tnp_1"/>
    <property type="match status" value="1"/>
</dbReference>
<dbReference type="EMBL" id="JACHIP010000032">
    <property type="protein sequence ID" value="MBB5061236.1"/>
    <property type="molecule type" value="Genomic_DNA"/>
</dbReference>
<keyword evidence="4" id="KW-1185">Reference proteome</keyword>
<dbReference type="RefSeq" id="WP_184224018.1">
    <property type="nucleotide sequence ID" value="NZ_JACHIP010000032.1"/>
</dbReference>
<dbReference type="GO" id="GO:0006313">
    <property type="term" value="P:DNA transposition"/>
    <property type="evidence" value="ECO:0007669"/>
    <property type="project" value="InterPro"/>
</dbReference>
<dbReference type="PANTHER" id="PTHR30007">
    <property type="entry name" value="PHP DOMAIN PROTEIN"/>
    <property type="match status" value="1"/>
</dbReference>
<dbReference type="NCBIfam" id="NF033580">
    <property type="entry name" value="transpos_IS5_3"/>
    <property type="match status" value="1"/>
</dbReference>
<dbReference type="GO" id="GO:0004803">
    <property type="term" value="F:transposase activity"/>
    <property type="evidence" value="ECO:0007669"/>
    <property type="project" value="InterPro"/>
</dbReference>
<reference evidence="3 4" key="1">
    <citation type="submission" date="2020-08" db="EMBL/GenBank/DDBJ databases">
        <title>Genomic Encyclopedia of Type Strains, Phase IV (KMG-V): Genome sequencing to study the core and pangenomes of soil and plant-associated prokaryotes.</title>
        <authorList>
            <person name="Whitman W."/>
        </authorList>
    </citation>
    <scope>NUCLEOTIDE SEQUENCE [LARGE SCALE GENOMIC DNA]</scope>
    <source>
        <strain evidence="3 4">M8UP14</strain>
    </source>
</reference>
<proteinExistence type="predicted"/>
<comment type="caution">
    <text evidence="3">The sequence shown here is derived from an EMBL/GenBank/DDBJ whole genome shotgun (WGS) entry which is preliminary data.</text>
</comment>
<dbReference type="PANTHER" id="PTHR30007:SF0">
    <property type="entry name" value="TRANSPOSASE"/>
    <property type="match status" value="1"/>
</dbReference>
<evidence type="ECO:0000259" key="1">
    <source>
        <dbReference type="Pfam" id="PF01609"/>
    </source>
</evidence>
<sequence length="270" mass="30357">MGKVRVGYPCDVTDEEWAFVLPYLLLCREDSRHREHDLREVFNGLRYIAKTGCQWRWMPHDLPPWAAVYQQTRRWIAAGCFEALVADVQSLLREWKGRKGQPTAVCLDSRTLQSTPESGARAGYDGAKRRKGSKVHIAVDTLGHLLALTVTAADEGDRSQVAALAEQVQQVTGNTVELAYVDQGYTGPNAAEAALEHGIRLEVVKHPMAKRGFVLLPKRWVVERSFAWAARFRRLARDYERLDTTLKGLHFVAFAILMCARLVNSALTPS</sequence>
<gene>
    <name evidence="3" type="ORF">HDF16_005972</name>
</gene>
<accession>A0A7W7ZJT9</accession>
<feature type="domain" description="Transposase IS4-like" evidence="1">
    <location>
        <begin position="101"/>
        <end position="257"/>
    </location>
</feature>
<dbReference type="Proteomes" id="UP000540989">
    <property type="component" value="Unassembled WGS sequence"/>
</dbReference>
<dbReference type="InterPro" id="IPR002559">
    <property type="entry name" value="Transposase_11"/>
</dbReference>
<evidence type="ECO:0000313" key="3">
    <source>
        <dbReference type="EMBL" id="MBB5061236.1"/>
    </source>
</evidence>
<organism evidence="3 4">
    <name type="scientific">Granulicella aggregans</name>
    <dbReference type="NCBI Taxonomy" id="474949"/>
    <lineage>
        <taxon>Bacteria</taxon>
        <taxon>Pseudomonadati</taxon>
        <taxon>Acidobacteriota</taxon>
        <taxon>Terriglobia</taxon>
        <taxon>Terriglobales</taxon>
        <taxon>Acidobacteriaceae</taxon>
        <taxon>Granulicella</taxon>
    </lineage>
</organism>
<dbReference type="InterPro" id="IPR025161">
    <property type="entry name" value="IS402-like_dom"/>
</dbReference>
<dbReference type="GO" id="GO:0003677">
    <property type="term" value="F:DNA binding"/>
    <property type="evidence" value="ECO:0007669"/>
    <property type="project" value="InterPro"/>
</dbReference>
<dbReference type="AlphaFoldDB" id="A0A7W7ZJT9"/>
<dbReference type="Pfam" id="PF13340">
    <property type="entry name" value="DUF4096"/>
    <property type="match status" value="1"/>
</dbReference>
<evidence type="ECO:0000259" key="2">
    <source>
        <dbReference type="Pfam" id="PF13340"/>
    </source>
</evidence>